<dbReference type="Proteomes" id="UP000631114">
    <property type="component" value="Unassembled WGS sequence"/>
</dbReference>
<organism evidence="11 12">
    <name type="scientific">Coptis chinensis</name>
    <dbReference type="NCBI Taxonomy" id="261450"/>
    <lineage>
        <taxon>Eukaryota</taxon>
        <taxon>Viridiplantae</taxon>
        <taxon>Streptophyta</taxon>
        <taxon>Embryophyta</taxon>
        <taxon>Tracheophyta</taxon>
        <taxon>Spermatophyta</taxon>
        <taxon>Magnoliopsida</taxon>
        <taxon>Ranunculales</taxon>
        <taxon>Ranunculaceae</taxon>
        <taxon>Coptidoideae</taxon>
        <taxon>Coptis</taxon>
    </lineage>
</organism>
<feature type="binding site" description="axial binding residue" evidence="8">
    <location>
        <position position="451"/>
    </location>
    <ligand>
        <name>heme</name>
        <dbReference type="ChEBI" id="CHEBI:30413"/>
    </ligand>
    <ligandPart>
        <name>Fe</name>
        <dbReference type="ChEBI" id="CHEBI:18248"/>
    </ligandPart>
</feature>
<dbReference type="AlphaFoldDB" id="A0A835LVL8"/>
<dbReference type="PRINTS" id="PR00385">
    <property type="entry name" value="P450"/>
</dbReference>
<dbReference type="GO" id="GO:0004497">
    <property type="term" value="F:monooxygenase activity"/>
    <property type="evidence" value="ECO:0007669"/>
    <property type="project" value="UniProtKB-KW"/>
</dbReference>
<dbReference type="SUPFAM" id="SSF48264">
    <property type="entry name" value="Cytochrome P450"/>
    <property type="match status" value="1"/>
</dbReference>
<protein>
    <recommendedName>
        <fullName evidence="13">Cytochrome P450 71A1</fullName>
    </recommendedName>
</protein>
<dbReference type="PANTHER" id="PTHR47955:SF19">
    <property type="entry name" value="CYTOCHROME P450 71A9-LIKE ISOFORM X1"/>
    <property type="match status" value="1"/>
</dbReference>
<evidence type="ECO:0000256" key="6">
    <source>
        <dbReference type="ARBA" id="ARBA00023004"/>
    </source>
</evidence>
<dbReference type="OrthoDB" id="2789670at2759"/>
<keyword evidence="4 8" id="KW-0479">Metal-binding</keyword>
<dbReference type="InterPro" id="IPR036396">
    <property type="entry name" value="Cyt_P450_sf"/>
</dbReference>
<dbReference type="GO" id="GO:0044550">
    <property type="term" value="P:secondary metabolite biosynthetic process"/>
    <property type="evidence" value="ECO:0007669"/>
    <property type="project" value="UniProtKB-ARBA"/>
</dbReference>
<dbReference type="GO" id="GO:0005506">
    <property type="term" value="F:iron ion binding"/>
    <property type="evidence" value="ECO:0007669"/>
    <property type="project" value="InterPro"/>
</dbReference>
<comment type="cofactor">
    <cofactor evidence="1 8">
        <name>heme</name>
        <dbReference type="ChEBI" id="CHEBI:30413"/>
    </cofactor>
</comment>
<evidence type="ECO:0000256" key="7">
    <source>
        <dbReference type="ARBA" id="ARBA00023033"/>
    </source>
</evidence>
<gene>
    <name evidence="11" type="ORF">IFM89_027696</name>
</gene>
<evidence type="ECO:0000256" key="3">
    <source>
        <dbReference type="ARBA" id="ARBA00022617"/>
    </source>
</evidence>
<dbReference type="GO" id="GO:0016705">
    <property type="term" value="F:oxidoreductase activity, acting on paired donors, with incorporation or reduction of molecular oxygen"/>
    <property type="evidence" value="ECO:0007669"/>
    <property type="project" value="InterPro"/>
</dbReference>
<dbReference type="FunFam" id="1.10.630.10:FF:000043">
    <property type="entry name" value="Cytochrome P450 99A2"/>
    <property type="match status" value="1"/>
</dbReference>
<dbReference type="CDD" id="cd11072">
    <property type="entry name" value="CYP71-like"/>
    <property type="match status" value="1"/>
</dbReference>
<keyword evidence="3 8" id="KW-0349">Heme</keyword>
<comment type="caution">
    <text evidence="11">The sequence shown here is derived from an EMBL/GenBank/DDBJ whole genome shotgun (WGS) entry which is preliminary data.</text>
</comment>
<evidence type="ECO:0008006" key="13">
    <source>
        <dbReference type="Google" id="ProtNLM"/>
    </source>
</evidence>
<evidence type="ECO:0000313" key="11">
    <source>
        <dbReference type="EMBL" id="KAF9606652.1"/>
    </source>
</evidence>
<dbReference type="InterPro" id="IPR017972">
    <property type="entry name" value="Cyt_P450_CS"/>
</dbReference>
<name>A0A835LVL8_9MAGN</name>
<evidence type="ECO:0000256" key="9">
    <source>
        <dbReference type="RuleBase" id="RU000461"/>
    </source>
</evidence>
<keyword evidence="5 9" id="KW-0560">Oxidoreductase</keyword>
<keyword evidence="10" id="KW-1133">Transmembrane helix</keyword>
<feature type="transmembrane region" description="Helical" evidence="10">
    <location>
        <begin position="7"/>
        <end position="26"/>
    </location>
</feature>
<evidence type="ECO:0000313" key="12">
    <source>
        <dbReference type="Proteomes" id="UP000631114"/>
    </source>
</evidence>
<dbReference type="Gene3D" id="1.10.630.10">
    <property type="entry name" value="Cytochrome P450"/>
    <property type="match status" value="1"/>
</dbReference>
<evidence type="ECO:0000256" key="4">
    <source>
        <dbReference type="ARBA" id="ARBA00022723"/>
    </source>
</evidence>
<reference evidence="11 12" key="1">
    <citation type="submission" date="2020-10" db="EMBL/GenBank/DDBJ databases">
        <title>The Coptis chinensis genome and diversification of protoberbering-type alkaloids.</title>
        <authorList>
            <person name="Wang B."/>
            <person name="Shu S."/>
            <person name="Song C."/>
            <person name="Liu Y."/>
        </authorList>
    </citation>
    <scope>NUCLEOTIDE SEQUENCE [LARGE SCALE GENOMIC DNA]</scope>
    <source>
        <strain evidence="11">HL-2020</strain>
        <tissue evidence="11">Leaf</tissue>
    </source>
</reference>
<keyword evidence="12" id="KW-1185">Reference proteome</keyword>
<comment type="similarity">
    <text evidence="2 9">Belongs to the cytochrome P450 family.</text>
</comment>
<keyword evidence="7 9" id="KW-0503">Monooxygenase</keyword>
<keyword evidence="10" id="KW-0472">Membrane</keyword>
<evidence type="ECO:0000256" key="1">
    <source>
        <dbReference type="ARBA" id="ARBA00001971"/>
    </source>
</evidence>
<dbReference type="PRINTS" id="PR00463">
    <property type="entry name" value="EP450I"/>
</dbReference>
<dbReference type="InterPro" id="IPR002401">
    <property type="entry name" value="Cyt_P450_E_grp-I"/>
</dbReference>
<keyword evidence="6 8" id="KW-0408">Iron</keyword>
<proteinExistence type="inferred from homology"/>
<dbReference type="PANTHER" id="PTHR47955">
    <property type="entry name" value="CYTOCHROME P450 FAMILY 71 PROTEIN"/>
    <property type="match status" value="1"/>
</dbReference>
<evidence type="ECO:0000256" key="10">
    <source>
        <dbReference type="SAM" id="Phobius"/>
    </source>
</evidence>
<dbReference type="GO" id="GO:0020037">
    <property type="term" value="F:heme binding"/>
    <property type="evidence" value="ECO:0007669"/>
    <property type="project" value="InterPro"/>
</dbReference>
<keyword evidence="10" id="KW-0812">Transmembrane</keyword>
<dbReference type="EMBL" id="JADFTS010000005">
    <property type="protein sequence ID" value="KAF9606652.1"/>
    <property type="molecule type" value="Genomic_DNA"/>
</dbReference>
<dbReference type="PROSITE" id="PS00086">
    <property type="entry name" value="CYTOCHROME_P450"/>
    <property type="match status" value="1"/>
</dbReference>
<evidence type="ECO:0000256" key="2">
    <source>
        <dbReference type="ARBA" id="ARBA00010617"/>
    </source>
</evidence>
<sequence length="513" mass="58163">MESIQSNLPFFLVAAIFLLLLLYSLLIKNANEIQGHRKSEKLHLPPGPSKLPIIGNLHQLGNSPHLSLSRLSEKFGAIFYLQLGHIPTVIVSSARLAKEVMTTHDLALSSRPQLYSAKHLFYNCTDVAFAPYGAYWRQLRKICILELLSAKRVQSFSFIREKQVARLINRVGASYPGTTNLTKILGLYANDVLCEAAFGRDFSEGGEYDQHGFQKMLEEYQILLGGFSVGEYFPSMEWINTLTGMKSRLVKTFRRFDHFFDVIIEEHLNPKRVKGEHKDLVDVLLDLQKGGTLDIALTMDNIKAVILDMFAAGTDTTFITLDWGMTELLMNPKAMKKAQTEIRKVVGERTFVLESDLPQLHYLKAVIKEIYRLHPPVPVLLPRESMEDVVIDGYDIPAKTRIFINAWAIGREPQTWENPHEFEPERFMSSSIDFRGRIFRLIPFGAGRRSCPAITFGIATVELALAQLLHSFDWTLPPGIEAKNLDMTEVFGISMHRVSNLFVVAKPHFTNII</sequence>
<dbReference type="InterPro" id="IPR001128">
    <property type="entry name" value="Cyt_P450"/>
</dbReference>
<accession>A0A835LVL8</accession>
<evidence type="ECO:0000256" key="8">
    <source>
        <dbReference type="PIRSR" id="PIRSR602401-1"/>
    </source>
</evidence>
<evidence type="ECO:0000256" key="5">
    <source>
        <dbReference type="ARBA" id="ARBA00023002"/>
    </source>
</evidence>
<dbReference type="Pfam" id="PF00067">
    <property type="entry name" value="p450"/>
    <property type="match status" value="1"/>
</dbReference>